<gene>
    <name evidence="2" type="ORF">IZU98_14100</name>
</gene>
<proteinExistence type="predicted"/>
<name>A0A7S9LC16_9PSED</name>
<organism evidence="2 3">
    <name type="scientific">Pseudomonas fulva</name>
    <dbReference type="NCBI Taxonomy" id="47880"/>
    <lineage>
        <taxon>Bacteria</taxon>
        <taxon>Pseudomonadati</taxon>
        <taxon>Pseudomonadota</taxon>
        <taxon>Gammaproteobacteria</taxon>
        <taxon>Pseudomonadales</taxon>
        <taxon>Pseudomonadaceae</taxon>
        <taxon>Pseudomonas</taxon>
    </lineage>
</organism>
<protein>
    <submittedName>
        <fullName evidence="2">DUF4123 domain-containing protein</fullName>
    </submittedName>
</protein>
<reference evidence="2 3" key="1">
    <citation type="submission" date="2020-11" db="EMBL/GenBank/DDBJ databases">
        <title>Pseudomonas fulva producing VIM-24.</title>
        <authorList>
            <person name="Liu S."/>
        </authorList>
    </citation>
    <scope>NUCLEOTIDE SEQUENCE [LARGE SCALE GENOMIC DNA]</scope>
    <source>
        <strain evidence="2 3">ZDHY414</strain>
    </source>
</reference>
<dbReference type="Pfam" id="PF13503">
    <property type="entry name" value="DUF4123"/>
    <property type="match status" value="1"/>
</dbReference>
<dbReference type="InterPro" id="IPR025391">
    <property type="entry name" value="DUF4123"/>
</dbReference>
<dbReference type="EMBL" id="CP064946">
    <property type="protein sequence ID" value="QPH51364.1"/>
    <property type="molecule type" value="Genomic_DNA"/>
</dbReference>
<feature type="domain" description="DUF4123" evidence="1">
    <location>
        <begin position="23"/>
        <end position="135"/>
    </location>
</feature>
<evidence type="ECO:0000259" key="1">
    <source>
        <dbReference type="Pfam" id="PF13503"/>
    </source>
</evidence>
<accession>A0A7S9LC16</accession>
<evidence type="ECO:0000313" key="2">
    <source>
        <dbReference type="EMBL" id="QPH51364.1"/>
    </source>
</evidence>
<dbReference type="AlphaFoldDB" id="A0A7S9LC16"/>
<dbReference type="Proteomes" id="UP000594430">
    <property type="component" value="Chromosome"/>
</dbReference>
<evidence type="ECO:0000313" key="3">
    <source>
        <dbReference type="Proteomes" id="UP000594430"/>
    </source>
</evidence>
<sequence length="284" mass="32074">MTNTLEGWAYRPVPRDGGWVPAYAPSIIDLIKDISHVAPHALLWKRSALDERYDFGPLLLDTSEAEALRTHAIETWMPIDGAIALDADVDLDVLNAHLTSLVHVTLADQGTAIFEFRPDQLSAWLNALSERNREQWLGPISRLAWRTNWGPAHQWQVLERRPTAARFLTAPALTLGPDELERLQAGLHEHFVLSLAHEVLATPAYTNRTLAEIHRWIETLLPQLKALNFRDEDVAGQFIRMTAKHMSIISSGQAGDIYTNLEESPQARLRQLQALIDSKETRHD</sequence>